<gene>
    <name evidence="1" type="ORF">FRZ61_00520</name>
</gene>
<dbReference type="RefSeq" id="WP_151114404.1">
    <property type="nucleotide sequence ID" value="NZ_CP042582.1"/>
</dbReference>
<evidence type="ECO:0000313" key="2">
    <source>
        <dbReference type="Proteomes" id="UP000325797"/>
    </source>
</evidence>
<dbReference type="Proteomes" id="UP000325797">
    <property type="component" value="Chromosome"/>
</dbReference>
<sequence>MPGLKPKDIREIVGEIDDQRVTEILALEPTAAELAEAAAWLSDDDAQRHEAAALPAGRVAQICEILAADEMEEEDRRS</sequence>
<dbReference type="AlphaFoldDB" id="A0A5J6MRI3"/>
<keyword evidence="2" id="KW-1185">Reference proteome</keyword>
<proteinExistence type="predicted"/>
<organism evidence="1 2">
    <name type="scientific">Hypericibacter adhaerens</name>
    <dbReference type="NCBI Taxonomy" id="2602016"/>
    <lineage>
        <taxon>Bacteria</taxon>
        <taxon>Pseudomonadati</taxon>
        <taxon>Pseudomonadota</taxon>
        <taxon>Alphaproteobacteria</taxon>
        <taxon>Rhodospirillales</taxon>
        <taxon>Dongiaceae</taxon>
        <taxon>Hypericibacter</taxon>
    </lineage>
</organism>
<dbReference type="EMBL" id="CP042582">
    <property type="protein sequence ID" value="QEX20138.1"/>
    <property type="molecule type" value="Genomic_DNA"/>
</dbReference>
<evidence type="ECO:0000313" key="1">
    <source>
        <dbReference type="EMBL" id="QEX20138.1"/>
    </source>
</evidence>
<dbReference type="KEGG" id="hadh:FRZ61_00520"/>
<reference evidence="1 2" key="1">
    <citation type="submission" date="2019-08" db="EMBL/GenBank/DDBJ databases">
        <title>Hyperibacter terrae gen. nov., sp. nov. and Hyperibacter viscosus sp. nov., two new members in the family Rhodospirillaceae isolated from the rhizosphere of Hypericum perforatum.</title>
        <authorList>
            <person name="Noviana Z."/>
        </authorList>
    </citation>
    <scope>NUCLEOTIDE SEQUENCE [LARGE SCALE GENOMIC DNA]</scope>
    <source>
        <strain evidence="1 2">R5959</strain>
    </source>
</reference>
<accession>A0A5J6MRI3</accession>
<name>A0A5J6MRI3_9PROT</name>
<protein>
    <submittedName>
        <fullName evidence="1">Uncharacterized protein</fullName>
    </submittedName>
</protein>